<protein>
    <recommendedName>
        <fullName evidence="4">DUF4367 domain-containing protein</fullName>
    </recommendedName>
</protein>
<evidence type="ECO:0000313" key="2">
    <source>
        <dbReference type="EMBL" id="RJK94853.1"/>
    </source>
</evidence>
<evidence type="ECO:0000313" key="3">
    <source>
        <dbReference type="Proteomes" id="UP000265614"/>
    </source>
</evidence>
<keyword evidence="3" id="KW-1185">Reference proteome</keyword>
<feature type="compositionally biased region" description="Basic and acidic residues" evidence="1">
    <location>
        <begin position="1"/>
        <end position="14"/>
    </location>
</feature>
<comment type="caution">
    <text evidence="2">The sequence shown here is derived from an EMBL/GenBank/DDBJ whole genome shotgun (WGS) entry which is preliminary data.</text>
</comment>
<evidence type="ECO:0008006" key="4">
    <source>
        <dbReference type="Google" id="ProtNLM"/>
    </source>
</evidence>
<feature type="region of interest" description="Disordered" evidence="1">
    <location>
        <begin position="1"/>
        <end position="21"/>
    </location>
</feature>
<feature type="compositionally biased region" description="Basic residues" evidence="1">
    <location>
        <begin position="87"/>
        <end position="100"/>
    </location>
</feature>
<proteinExistence type="predicted"/>
<reference evidence="2 3" key="1">
    <citation type="submission" date="2018-09" db="EMBL/GenBank/DDBJ databases">
        <title>YIM 75000 draft genome.</title>
        <authorList>
            <person name="Tang S."/>
            <person name="Feng Y."/>
        </authorList>
    </citation>
    <scope>NUCLEOTIDE SEQUENCE [LARGE SCALE GENOMIC DNA]</scope>
    <source>
        <strain evidence="2 3">YIM 75000</strain>
    </source>
</reference>
<dbReference type="OrthoDB" id="5180342at2"/>
<feature type="compositionally biased region" description="Low complexity" evidence="1">
    <location>
        <begin position="75"/>
        <end position="84"/>
    </location>
</feature>
<organism evidence="2 3">
    <name type="scientific">Vallicoccus soli</name>
    <dbReference type="NCBI Taxonomy" id="2339232"/>
    <lineage>
        <taxon>Bacteria</taxon>
        <taxon>Bacillati</taxon>
        <taxon>Actinomycetota</taxon>
        <taxon>Actinomycetes</taxon>
        <taxon>Motilibacterales</taxon>
        <taxon>Vallicoccaceae</taxon>
        <taxon>Vallicoccus</taxon>
    </lineage>
</organism>
<evidence type="ECO:0000256" key="1">
    <source>
        <dbReference type="SAM" id="MobiDB-lite"/>
    </source>
</evidence>
<dbReference type="Proteomes" id="UP000265614">
    <property type="component" value="Unassembled WGS sequence"/>
</dbReference>
<feature type="region of interest" description="Disordered" evidence="1">
    <location>
        <begin position="75"/>
        <end position="100"/>
    </location>
</feature>
<dbReference type="EMBL" id="QZEZ01000006">
    <property type="protein sequence ID" value="RJK94853.1"/>
    <property type="molecule type" value="Genomic_DNA"/>
</dbReference>
<gene>
    <name evidence="2" type="ORF">D5H78_13675</name>
</gene>
<sequence length="374" mass="37803">MHHTPDGLLRRLLDEPAGVPDPERAHVAGCERCLDRLAAVRADADRAGAALRVPTDHGQDDGAAWDRLAAAAAAQAGAGAAPEPGRAPRRAPLRGAPRRAPLRGALRRPAVAAAAFALALAGAGTAAANDWLQVFRTEQVVPVALGTEDLVELPDLTAYGEVRSTSQPQVHRVASAAAAAEETGLDVPEATVLPPGVGGQPEWQAGGEASATFTFSADRAARAAAATGADLPPVPPGLDGTSVRLDAGPGVAAVWSQPSGVPSLLVGRAVAPTAYSDGVPFEQVRDYLLGLPGLPADLAAQLRGFTADGTTLPLPVPADAVTTTTAEVAGAPATVLETRDRALAAVVWVQDGVLTAVAGALDADEVLAVARGLR</sequence>
<dbReference type="AlphaFoldDB" id="A0A3A3YY13"/>
<dbReference type="RefSeq" id="WP_119951036.1">
    <property type="nucleotide sequence ID" value="NZ_QZEZ01000006.1"/>
</dbReference>
<name>A0A3A3YY13_9ACTN</name>
<accession>A0A3A3YY13</accession>